<keyword evidence="4 10" id="KW-1133">Transmembrane helix</keyword>
<feature type="transmembrane region" description="Helical" evidence="10">
    <location>
        <begin position="133"/>
        <end position="151"/>
    </location>
</feature>
<dbReference type="SMART" id="SM01381">
    <property type="entry name" value="7TM_GPCR_Srsx"/>
    <property type="match status" value="1"/>
</dbReference>
<evidence type="ECO:0000256" key="7">
    <source>
        <dbReference type="ARBA" id="ARBA00023170"/>
    </source>
</evidence>
<keyword evidence="3 9" id="KW-0812">Transmembrane</keyword>
<dbReference type="InterPro" id="IPR017452">
    <property type="entry name" value="GPCR_Rhodpsn_7TM"/>
</dbReference>
<dbReference type="PRINTS" id="PR00237">
    <property type="entry name" value="GPCRRHODOPSN"/>
</dbReference>
<evidence type="ECO:0000256" key="2">
    <source>
        <dbReference type="ARBA" id="ARBA00010663"/>
    </source>
</evidence>
<feature type="transmembrane region" description="Helical" evidence="10">
    <location>
        <begin position="276"/>
        <end position="300"/>
    </location>
</feature>
<comment type="similarity">
    <text evidence="2 9">Belongs to the G-protein coupled receptor 1 family.</text>
</comment>
<dbReference type="Proteomes" id="UP000827092">
    <property type="component" value="Unassembled WGS sequence"/>
</dbReference>
<protein>
    <recommendedName>
        <fullName evidence="11">G-protein coupled receptors family 1 profile domain-containing protein</fullName>
    </recommendedName>
</protein>
<evidence type="ECO:0000256" key="8">
    <source>
        <dbReference type="ARBA" id="ARBA00023224"/>
    </source>
</evidence>
<dbReference type="PROSITE" id="PS00237">
    <property type="entry name" value="G_PROTEIN_RECEP_F1_1"/>
    <property type="match status" value="1"/>
</dbReference>
<dbReference type="PROSITE" id="PS50262">
    <property type="entry name" value="G_PROTEIN_RECEP_F1_2"/>
    <property type="match status" value="1"/>
</dbReference>
<name>A0AAV6UYC2_9ARAC</name>
<reference evidence="12 13" key="1">
    <citation type="journal article" date="2022" name="Nat. Ecol. Evol.">
        <title>A masculinizing supergene underlies an exaggerated male reproductive morph in a spider.</title>
        <authorList>
            <person name="Hendrickx F."/>
            <person name="De Corte Z."/>
            <person name="Sonet G."/>
            <person name="Van Belleghem S.M."/>
            <person name="Kostlbacher S."/>
            <person name="Vangestel C."/>
        </authorList>
    </citation>
    <scope>NUCLEOTIDE SEQUENCE [LARGE SCALE GENOMIC DNA]</scope>
    <source>
        <strain evidence="12">W744_W776</strain>
    </source>
</reference>
<proteinExistence type="inferred from homology"/>
<evidence type="ECO:0000256" key="6">
    <source>
        <dbReference type="ARBA" id="ARBA00023136"/>
    </source>
</evidence>
<feature type="transmembrane region" description="Helical" evidence="10">
    <location>
        <begin position="320"/>
        <end position="345"/>
    </location>
</feature>
<dbReference type="InterPro" id="IPR000276">
    <property type="entry name" value="GPCR_Rhodpsn"/>
</dbReference>
<evidence type="ECO:0000256" key="3">
    <source>
        <dbReference type="ARBA" id="ARBA00022692"/>
    </source>
</evidence>
<evidence type="ECO:0000256" key="4">
    <source>
        <dbReference type="ARBA" id="ARBA00022989"/>
    </source>
</evidence>
<dbReference type="AlphaFoldDB" id="A0AAV6UYC2"/>
<feature type="transmembrane region" description="Helical" evidence="10">
    <location>
        <begin position="52"/>
        <end position="77"/>
    </location>
</feature>
<dbReference type="Pfam" id="PF00001">
    <property type="entry name" value="7tm_1"/>
    <property type="match status" value="1"/>
</dbReference>
<keyword evidence="13" id="KW-1185">Reference proteome</keyword>
<accession>A0AAV6UYC2</accession>
<comment type="subcellular location">
    <subcellularLocation>
        <location evidence="1">Membrane</location>
        <topology evidence="1">Multi-pass membrane protein</topology>
    </subcellularLocation>
</comment>
<dbReference type="PANTHER" id="PTHR45695">
    <property type="entry name" value="LEUCOKININ RECEPTOR-RELATED"/>
    <property type="match status" value="1"/>
</dbReference>
<evidence type="ECO:0000256" key="5">
    <source>
        <dbReference type="ARBA" id="ARBA00023040"/>
    </source>
</evidence>
<keyword evidence="8 9" id="KW-0807">Transducer</keyword>
<gene>
    <name evidence="12" type="ORF">JTE90_021887</name>
</gene>
<feature type="transmembrane region" description="Helical" evidence="10">
    <location>
        <begin position="223"/>
        <end position="244"/>
    </location>
</feature>
<evidence type="ECO:0000313" key="13">
    <source>
        <dbReference type="Proteomes" id="UP000827092"/>
    </source>
</evidence>
<dbReference type="PANTHER" id="PTHR45695:SF26">
    <property type="entry name" value="NEUROPEPTIDE CCHAMIDE-1 RECEPTOR"/>
    <property type="match status" value="1"/>
</dbReference>
<keyword evidence="5 9" id="KW-0297">G-protein coupled receptor</keyword>
<organism evidence="12 13">
    <name type="scientific">Oedothorax gibbosus</name>
    <dbReference type="NCBI Taxonomy" id="931172"/>
    <lineage>
        <taxon>Eukaryota</taxon>
        <taxon>Metazoa</taxon>
        <taxon>Ecdysozoa</taxon>
        <taxon>Arthropoda</taxon>
        <taxon>Chelicerata</taxon>
        <taxon>Arachnida</taxon>
        <taxon>Araneae</taxon>
        <taxon>Araneomorphae</taxon>
        <taxon>Entelegynae</taxon>
        <taxon>Araneoidea</taxon>
        <taxon>Linyphiidae</taxon>
        <taxon>Erigoninae</taxon>
        <taxon>Oedothorax</taxon>
    </lineage>
</organism>
<dbReference type="GO" id="GO:0005886">
    <property type="term" value="C:plasma membrane"/>
    <property type="evidence" value="ECO:0007669"/>
    <property type="project" value="TreeGrafter"/>
</dbReference>
<feature type="domain" description="G-protein coupled receptors family 1 profile" evidence="11">
    <location>
        <begin position="68"/>
        <end position="334"/>
    </location>
</feature>
<comment type="caution">
    <text evidence="12">The sequence shown here is derived from an EMBL/GenBank/DDBJ whole genome shotgun (WGS) entry which is preliminary data.</text>
</comment>
<dbReference type="EMBL" id="JAFNEN010000217">
    <property type="protein sequence ID" value="KAG8189385.1"/>
    <property type="molecule type" value="Genomic_DNA"/>
</dbReference>
<sequence>MVDDKTLSFLTSSEANESFPLSWNGTTNRSDFNCSQEDEEPYIPYELRPETYIVPSVFAVVFFVGLLGNGTLVLIFVRNRFMRSIPNTYIMSLAIGDFLVIVGTVPFISLIYTFDSWPYGTFMCKLSEFLKDLSSGVTVFTLTLLSIDRYIAIVKPLHKLTGHGGKTFTIFLVGIVWLVAISIAIPGAHFSYLWEVPLYPNHVIYVCYPFPESMKPWYPRTMVLVKFFVLYAVPLSLIAIFYALMARHLFSASKDSFGNQDGQVQKRKGRTKVAKIVLIFVVLFAVCFFPSHVFMFWFYFHPNAIDNYTPFWHTWKIMGYMLTFFNSCLNPIALYFISGVFRLQYRKYLLCCRKKPAKNTYLNTFKTLPSSTHRSTLRTTVVSRM</sequence>
<evidence type="ECO:0000259" key="11">
    <source>
        <dbReference type="PROSITE" id="PS50262"/>
    </source>
</evidence>
<feature type="transmembrane region" description="Helical" evidence="10">
    <location>
        <begin position="171"/>
        <end position="194"/>
    </location>
</feature>
<evidence type="ECO:0000256" key="1">
    <source>
        <dbReference type="ARBA" id="ARBA00004141"/>
    </source>
</evidence>
<dbReference type="SUPFAM" id="SSF81321">
    <property type="entry name" value="Family A G protein-coupled receptor-like"/>
    <property type="match status" value="1"/>
</dbReference>
<evidence type="ECO:0000256" key="9">
    <source>
        <dbReference type="RuleBase" id="RU000688"/>
    </source>
</evidence>
<evidence type="ECO:0000313" key="12">
    <source>
        <dbReference type="EMBL" id="KAG8189385.1"/>
    </source>
</evidence>
<keyword evidence="6 10" id="KW-0472">Membrane</keyword>
<dbReference type="GO" id="GO:0008188">
    <property type="term" value="F:neuropeptide receptor activity"/>
    <property type="evidence" value="ECO:0007669"/>
    <property type="project" value="TreeGrafter"/>
</dbReference>
<dbReference type="Gene3D" id="1.20.1070.10">
    <property type="entry name" value="Rhodopsin 7-helix transmembrane proteins"/>
    <property type="match status" value="1"/>
</dbReference>
<evidence type="ECO:0000256" key="10">
    <source>
        <dbReference type="SAM" id="Phobius"/>
    </source>
</evidence>
<feature type="transmembrane region" description="Helical" evidence="10">
    <location>
        <begin position="89"/>
        <end position="113"/>
    </location>
</feature>
<keyword evidence="7 9" id="KW-0675">Receptor</keyword>